<comment type="pathway">
    <text evidence="5">Amine and polyamine degradation; ethanolamine degradation.</text>
</comment>
<feature type="binding site" evidence="5">
    <location>
        <position position="198"/>
    </location>
    <ligand>
        <name>adenosylcob(III)alamin</name>
        <dbReference type="ChEBI" id="CHEBI:18408"/>
    </ligand>
</feature>
<comment type="function">
    <text evidence="5">Catalyzes the deamination of various vicinal amino-alcohols to oxo compounds. Allows this organism to utilize ethanolamine as the sole source of nitrogen and carbon in the presence of external vitamin B12.</text>
</comment>
<dbReference type="Pfam" id="PF05985">
    <property type="entry name" value="EutC"/>
    <property type="match status" value="1"/>
</dbReference>
<keyword evidence="4 5" id="KW-1283">Bacterial microcompartment</keyword>
<dbReference type="Gene3D" id="1.10.30.40">
    <property type="entry name" value="Ethanolamine ammonia-lyase light chain (EutC), N-terminal domain"/>
    <property type="match status" value="1"/>
</dbReference>
<dbReference type="PANTHER" id="PTHR39330">
    <property type="entry name" value="ETHANOLAMINE AMMONIA-LYASE LIGHT CHAIN"/>
    <property type="match status" value="1"/>
</dbReference>
<dbReference type="Gene3D" id="3.40.50.11240">
    <property type="entry name" value="Ethanolamine ammonia-lyase light chain (EutC)"/>
    <property type="match status" value="1"/>
</dbReference>
<comment type="catalytic activity">
    <reaction evidence="5">
        <text>ethanolamine = acetaldehyde + NH4(+)</text>
        <dbReference type="Rhea" id="RHEA:15313"/>
        <dbReference type="ChEBI" id="CHEBI:15343"/>
        <dbReference type="ChEBI" id="CHEBI:28938"/>
        <dbReference type="ChEBI" id="CHEBI:57603"/>
        <dbReference type="EC" id="4.3.1.7"/>
    </reaction>
</comment>
<evidence type="ECO:0000256" key="1">
    <source>
        <dbReference type="ARBA" id="ARBA00022628"/>
    </source>
</evidence>
<dbReference type="PIRSF" id="PIRSF018982">
    <property type="entry name" value="EutC"/>
    <property type="match status" value="1"/>
</dbReference>
<dbReference type="InterPro" id="IPR042251">
    <property type="entry name" value="EutC_C"/>
</dbReference>
<comment type="cofactor">
    <cofactor evidence="5">
        <name>adenosylcob(III)alamin</name>
        <dbReference type="ChEBI" id="CHEBI:18408"/>
    </cofactor>
    <text evidence="5">Binds between the large and small subunits.</text>
</comment>
<comment type="subunit">
    <text evidence="5">The basic unit is a heterodimer which dimerizes to form tetramers. The heterotetramers trimerize; 6 large subunits form a core ring with 6 small subunits projecting outwards.</text>
</comment>
<dbReference type="InterPro" id="IPR009246">
    <property type="entry name" value="EutC"/>
</dbReference>
<evidence type="ECO:0000256" key="2">
    <source>
        <dbReference type="ARBA" id="ARBA00023239"/>
    </source>
</evidence>
<dbReference type="NCBIfam" id="NF003971">
    <property type="entry name" value="PRK05465.1"/>
    <property type="match status" value="1"/>
</dbReference>
<evidence type="ECO:0000256" key="3">
    <source>
        <dbReference type="ARBA" id="ARBA00023285"/>
    </source>
</evidence>
<dbReference type="EC" id="4.3.1.7" evidence="5"/>
<keyword evidence="3 5" id="KW-0170">Cobalt</keyword>
<feature type="binding site" evidence="5">
    <location>
        <position position="148"/>
    </location>
    <ligand>
        <name>adenosylcob(III)alamin</name>
        <dbReference type="ChEBI" id="CHEBI:18408"/>
    </ligand>
</feature>
<dbReference type="PANTHER" id="PTHR39330:SF1">
    <property type="entry name" value="ETHANOLAMINE AMMONIA-LYASE SMALL SUBUNIT"/>
    <property type="match status" value="1"/>
</dbReference>
<sequence length="259" mass="26954">MAEPAAEIWARLREATGARIGLGRRGDAPPVAEVLALQLAHARARDAVHRAMDWAAVEAALSPAPLLRVHSAAPDRATYLRRPDLGRRLAPEAAALLSLAERQVVFVLADGLSAAAVEAQAVPLLQACRARLGALVAEPVVLAEQARVALGDEIGEGLGARMVVMLIGERPGLSVAHSLGAYVTHAPRVGRRDSERNCVSNIHPQGGLGTEAAADRIAWLVREGLLRRLTGVALKEDAANSLGGGDGGLLPGAEDGAVR</sequence>
<evidence type="ECO:0000313" key="6">
    <source>
        <dbReference type="EMBL" id="MFC0408239.1"/>
    </source>
</evidence>
<dbReference type="HAMAP" id="MF_00601">
    <property type="entry name" value="EutC"/>
    <property type="match status" value="1"/>
</dbReference>
<keyword evidence="7" id="KW-1185">Reference proteome</keyword>
<evidence type="ECO:0000256" key="4">
    <source>
        <dbReference type="ARBA" id="ARBA00024446"/>
    </source>
</evidence>
<keyword evidence="2 5" id="KW-0456">Lyase</keyword>
<reference evidence="6 7" key="1">
    <citation type="submission" date="2024-09" db="EMBL/GenBank/DDBJ databases">
        <authorList>
            <person name="Sun Q."/>
            <person name="Mori K."/>
        </authorList>
    </citation>
    <scope>NUCLEOTIDE SEQUENCE [LARGE SCALE GENOMIC DNA]</scope>
    <source>
        <strain evidence="6 7">TBRC 5777</strain>
    </source>
</reference>
<name>A0ABV6JRK8_9PROT</name>
<comment type="similarity">
    <text evidence="5">Belongs to the EutC family.</text>
</comment>
<dbReference type="RefSeq" id="WP_377043983.1">
    <property type="nucleotide sequence ID" value="NZ_JBHLUN010000005.1"/>
</dbReference>
<dbReference type="EMBL" id="JBHLUN010000005">
    <property type="protein sequence ID" value="MFC0408239.1"/>
    <property type="molecule type" value="Genomic_DNA"/>
</dbReference>
<dbReference type="Proteomes" id="UP001589865">
    <property type="component" value="Unassembled WGS sequence"/>
</dbReference>
<gene>
    <name evidence="5 6" type="primary">eutC</name>
    <name evidence="6" type="ORF">ACFFGY_08275</name>
</gene>
<comment type="subcellular location">
    <subcellularLocation>
        <location evidence="5">Bacterial microcompartment</location>
    </subcellularLocation>
</comment>
<accession>A0ABV6JRK8</accession>
<keyword evidence="1 5" id="KW-0846">Cobalamin</keyword>
<dbReference type="InterPro" id="IPR042255">
    <property type="entry name" value="EutC_N"/>
</dbReference>
<evidence type="ECO:0000256" key="5">
    <source>
        <dbReference type="HAMAP-Rule" id="MF_00601"/>
    </source>
</evidence>
<proteinExistence type="inferred from homology"/>
<protein>
    <recommendedName>
        <fullName evidence="5">Ethanolamine ammonia-lyase small subunit</fullName>
        <shortName evidence="5">EAL small subunit</shortName>
        <ecNumber evidence="5">4.3.1.7</ecNumber>
    </recommendedName>
</protein>
<organism evidence="6 7">
    <name type="scientific">Roseomonas elaeocarpi</name>
    <dbReference type="NCBI Taxonomy" id="907779"/>
    <lineage>
        <taxon>Bacteria</taxon>
        <taxon>Pseudomonadati</taxon>
        <taxon>Pseudomonadota</taxon>
        <taxon>Alphaproteobacteria</taxon>
        <taxon>Acetobacterales</taxon>
        <taxon>Roseomonadaceae</taxon>
        <taxon>Roseomonas</taxon>
    </lineage>
</organism>
<comment type="caution">
    <text evidence="6">The sequence shown here is derived from an EMBL/GenBank/DDBJ whole genome shotgun (WGS) entry which is preliminary data.</text>
</comment>
<dbReference type="GO" id="GO:0008851">
    <property type="term" value="F:ethanolamine ammonia-lyase activity"/>
    <property type="evidence" value="ECO:0007669"/>
    <property type="project" value="UniProtKB-EC"/>
</dbReference>
<feature type="binding site" evidence="5">
    <location>
        <position position="169"/>
    </location>
    <ligand>
        <name>adenosylcob(III)alamin</name>
        <dbReference type="ChEBI" id="CHEBI:18408"/>
    </ligand>
</feature>
<evidence type="ECO:0000313" key="7">
    <source>
        <dbReference type="Proteomes" id="UP001589865"/>
    </source>
</evidence>